<keyword evidence="3 12" id="KW-0004">4Fe-4S</keyword>
<dbReference type="InterPro" id="IPR027417">
    <property type="entry name" value="P-loop_NTPase"/>
</dbReference>
<dbReference type="FunFam" id="3.40.50.300:FF:000796">
    <property type="entry name" value="Cytosolic Fe-S cluster assembly factor NUBP2"/>
    <property type="match status" value="1"/>
</dbReference>
<dbReference type="InterPro" id="IPR019591">
    <property type="entry name" value="Mrp/NBP35_ATP-bd"/>
</dbReference>
<dbReference type="OMA" id="WIPVFAD"/>
<organism evidence="13 14">
    <name type="scientific">Romanomermis culicivorax</name>
    <name type="common">Nematode worm</name>
    <dbReference type="NCBI Taxonomy" id="13658"/>
    <lineage>
        <taxon>Eukaryota</taxon>
        <taxon>Metazoa</taxon>
        <taxon>Ecdysozoa</taxon>
        <taxon>Nematoda</taxon>
        <taxon>Enoplea</taxon>
        <taxon>Dorylaimia</taxon>
        <taxon>Mermithida</taxon>
        <taxon>Mermithoidea</taxon>
        <taxon>Mermithidae</taxon>
        <taxon>Romanomermis</taxon>
    </lineage>
</organism>
<feature type="binding site" evidence="12">
    <location>
        <position position="189"/>
    </location>
    <ligand>
        <name>[4Fe-4S] cluster</name>
        <dbReference type="ChEBI" id="CHEBI:49883"/>
        <note>ligand shared between dimeric partners</note>
    </ligand>
</feature>
<evidence type="ECO:0000313" key="14">
    <source>
        <dbReference type="WBParaSite" id="nRc.2.0.1.t31884-RA"/>
    </source>
</evidence>
<name>A0A915K0P6_ROMCU</name>
<dbReference type="GO" id="GO:0005930">
    <property type="term" value="C:axoneme"/>
    <property type="evidence" value="ECO:0007669"/>
    <property type="project" value="UniProtKB-SubCell"/>
</dbReference>
<dbReference type="GO" id="GO:0005814">
    <property type="term" value="C:centriole"/>
    <property type="evidence" value="ECO:0007669"/>
    <property type="project" value="UniProtKB-SubCell"/>
</dbReference>
<dbReference type="CDD" id="cd02037">
    <property type="entry name" value="Mrp_NBP35"/>
    <property type="match status" value="1"/>
</dbReference>
<dbReference type="GO" id="GO:0005524">
    <property type="term" value="F:ATP binding"/>
    <property type="evidence" value="ECO:0007669"/>
    <property type="project" value="UniProtKB-KW"/>
</dbReference>
<evidence type="ECO:0000313" key="13">
    <source>
        <dbReference type="Proteomes" id="UP000887565"/>
    </source>
</evidence>
<dbReference type="Proteomes" id="UP000887565">
    <property type="component" value="Unplaced"/>
</dbReference>
<dbReference type="GO" id="GO:0046872">
    <property type="term" value="F:metal ion binding"/>
    <property type="evidence" value="ECO:0007669"/>
    <property type="project" value="UniProtKB-KW"/>
</dbReference>
<protein>
    <recommendedName>
        <fullName evidence="12">Cytosolic Fe-S cluster assembly factor NUBP2 homolog</fullName>
    </recommendedName>
</protein>
<proteinExistence type="inferred from homology"/>
<comment type="function">
    <text evidence="10">Component of the cytosolic iron-sulfur (Fe/S) protein assembly (CIA) machinery. Required for maturation of extramitochondrial Fe-S proteins. The NUBP1-NUBP2 heterotetramer forms a Fe-S scaffold complex, mediating the de novo assembly of an Fe-S cluster and its transfer to target apoproteins. Negatively regulates cilium formation and structure.</text>
</comment>
<evidence type="ECO:0000256" key="8">
    <source>
        <dbReference type="ARBA" id="ARBA00023004"/>
    </source>
</evidence>
<dbReference type="SUPFAM" id="SSF52540">
    <property type="entry name" value="P-loop containing nucleoside triphosphate hydrolases"/>
    <property type="match status" value="1"/>
</dbReference>
<dbReference type="InterPro" id="IPR028600">
    <property type="entry name" value="NUBP2/Cfd1_eukaryotes"/>
</dbReference>
<feature type="binding site" evidence="12">
    <location>
        <position position="192"/>
    </location>
    <ligand>
        <name>[4Fe-4S] cluster</name>
        <dbReference type="ChEBI" id="CHEBI:49883"/>
        <note>ligand shared between dimeric partners</note>
    </ligand>
</feature>
<evidence type="ECO:0000256" key="12">
    <source>
        <dbReference type="HAMAP-Rule" id="MF_03039"/>
    </source>
</evidence>
<dbReference type="HAMAP" id="MF_02040">
    <property type="entry name" value="Mrp_NBP35"/>
    <property type="match status" value="1"/>
</dbReference>
<keyword evidence="7 12" id="KW-0067">ATP-binding</keyword>
<evidence type="ECO:0000256" key="10">
    <source>
        <dbReference type="ARBA" id="ARBA00053368"/>
    </source>
</evidence>
<dbReference type="GO" id="GO:0051539">
    <property type="term" value="F:4 iron, 4 sulfur cluster binding"/>
    <property type="evidence" value="ECO:0007669"/>
    <property type="project" value="UniProtKB-UniRule"/>
</dbReference>
<dbReference type="WBParaSite" id="nRc.2.0.1.t31884-RA">
    <property type="protein sequence ID" value="nRc.2.0.1.t31884-RA"/>
    <property type="gene ID" value="nRc.2.0.1.g31884"/>
</dbReference>
<sequence length="261" mass="28368">MVLPKGCHIILVLSGKGGVGKSTVSSQLSLGLAAKGKKVGLLDIDLCGPSIPKILNVQDRKIHQSSEGWLPVYIDQKKMLAIMSIGFLLSGNDEAVIWRGPKKNAMIKQFVNDVVWEDIEYLIVDTPPGTSDEHISIVETLQEFEPDGAVLVTTPQAVSIADVRRELGFCKKAELKVLGIIENMSGYICPHCVECSFIFSTGGGESLAQFANVNFLGRIPIDPNLTSCMDNGQNYAEKYPDSEGYRALADCTDKLLNIINP</sequence>
<evidence type="ECO:0000256" key="4">
    <source>
        <dbReference type="ARBA" id="ARBA00022490"/>
    </source>
</evidence>
<keyword evidence="13" id="KW-1185">Reference proteome</keyword>
<keyword evidence="9 12" id="KW-0411">Iron-sulfur</keyword>
<comment type="similarity">
    <text evidence="12">Belongs to the Mrp/NBP35 ATP-binding proteins family. NUBP2/CFD1 subfamily.</text>
</comment>
<dbReference type="Pfam" id="PF10609">
    <property type="entry name" value="ParA"/>
    <property type="match status" value="1"/>
</dbReference>
<dbReference type="PANTHER" id="PTHR23264:SF19">
    <property type="entry name" value="CYTOSOLIC FE-S CLUSTER ASSEMBLY FACTOR NUBP2"/>
    <property type="match status" value="1"/>
</dbReference>
<dbReference type="AlphaFoldDB" id="A0A915K0P6"/>
<comment type="subunit">
    <text evidence="11">Heterotetramer of 2 NUBP1 and 2 NUBP2 chains. Interacts with KIFC1. Interacts with NUBP1.</text>
</comment>
<evidence type="ECO:0000256" key="1">
    <source>
        <dbReference type="ARBA" id="ARBA00004114"/>
    </source>
</evidence>
<evidence type="ECO:0000256" key="9">
    <source>
        <dbReference type="ARBA" id="ARBA00023014"/>
    </source>
</evidence>
<dbReference type="HAMAP" id="MF_03039">
    <property type="entry name" value="NUBP2"/>
    <property type="match status" value="1"/>
</dbReference>
<dbReference type="InterPro" id="IPR033756">
    <property type="entry name" value="YlxH/NBP35"/>
</dbReference>
<dbReference type="GO" id="GO:0005634">
    <property type="term" value="C:nucleus"/>
    <property type="evidence" value="ECO:0007669"/>
    <property type="project" value="UniProtKB-ARBA"/>
</dbReference>
<keyword evidence="4 12" id="KW-0963">Cytoplasm</keyword>
<accession>A0A915K0P6</accession>
<keyword evidence="5 12" id="KW-0479">Metal-binding</keyword>
<dbReference type="GO" id="GO:0140663">
    <property type="term" value="F:ATP-dependent FeS chaperone activity"/>
    <property type="evidence" value="ECO:0007669"/>
    <property type="project" value="InterPro"/>
</dbReference>
<keyword evidence="6 12" id="KW-0547">Nucleotide-binding</keyword>
<dbReference type="Gene3D" id="3.40.50.300">
    <property type="entry name" value="P-loop containing nucleotide triphosphate hydrolases"/>
    <property type="match status" value="1"/>
</dbReference>
<evidence type="ECO:0000256" key="11">
    <source>
        <dbReference type="ARBA" id="ARBA00065349"/>
    </source>
</evidence>
<dbReference type="PANTHER" id="PTHR23264">
    <property type="entry name" value="NUCLEOTIDE-BINDING PROTEIN NBP35 YEAST -RELATED"/>
    <property type="match status" value="1"/>
</dbReference>
<evidence type="ECO:0000256" key="5">
    <source>
        <dbReference type="ARBA" id="ARBA00022723"/>
    </source>
</evidence>
<evidence type="ECO:0000256" key="3">
    <source>
        <dbReference type="ARBA" id="ARBA00022485"/>
    </source>
</evidence>
<comment type="cofactor">
    <cofactor evidence="12">
        <name>[4Fe-4S] cluster</name>
        <dbReference type="ChEBI" id="CHEBI:49883"/>
    </cofactor>
    <text evidence="12">Binds 4 [4Fe-4S] clusters per heterotetramer. Contains two stable clusters in the N-termini of NUBP1 and two labile, bridging clusters between subunits of the NUBP1-NUBP2 heterotetramer.</text>
</comment>
<evidence type="ECO:0000256" key="7">
    <source>
        <dbReference type="ARBA" id="ARBA00022840"/>
    </source>
</evidence>
<keyword evidence="8 12" id="KW-0408">Iron</keyword>
<dbReference type="GO" id="GO:0016226">
    <property type="term" value="P:iron-sulfur cluster assembly"/>
    <property type="evidence" value="ECO:0007669"/>
    <property type="project" value="UniProtKB-UniRule"/>
</dbReference>
<evidence type="ECO:0000256" key="6">
    <source>
        <dbReference type="ARBA" id="ARBA00022741"/>
    </source>
</evidence>
<evidence type="ECO:0000256" key="2">
    <source>
        <dbReference type="ARBA" id="ARBA00004430"/>
    </source>
</evidence>
<dbReference type="GO" id="GO:0005829">
    <property type="term" value="C:cytosol"/>
    <property type="evidence" value="ECO:0007669"/>
    <property type="project" value="TreeGrafter"/>
</dbReference>
<reference evidence="14" key="1">
    <citation type="submission" date="2022-11" db="UniProtKB">
        <authorList>
            <consortium name="WormBaseParasite"/>
        </authorList>
    </citation>
    <scope>IDENTIFICATION</scope>
</reference>
<comment type="subcellular location">
    <subcellularLocation>
        <location evidence="2">Cytoplasm</location>
        <location evidence="2">Cytoskeleton</location>
        <location evidence="2">Cilium axoneme</location>
    </subcellularLocation>
    <subcellularLocation>
        <location evidence="1">Cytoplasm</location>
        <location evidence="1">Cytoskeleton</location>
        <location evidence="1">Microtubule organizing center</location>
        <location evidence="1">Centrosome</location>
        <location evidence="1">Centriole</location>
    </subcellularLocation>
</comment>
<feature type="binding site" evidence="12">
    <location>
        <begin position="15"/>
        <end position="22"/>
    </location>
    <ligand>
        <name>ATP</name>
        <dbReference type="ChEBI" id="CHEBI:30616"/>
    </ligand>
</feature>